<name>A0AAD3HFX3_9STRA</name>
<accession>A0AAD3HFX3</accession>
<dbReference type="PROSITE" id="PS50893">
    <property type="entry name" value="ABC_TRANSPORTER_2"/>
    <property type="match status" value="1"/>
</dbReference>
<reference evidence="5 6" key="1">
    <citation type="journal article" date="2021" name="Sci. Rep.">
        <title>The genome of the diatom Chaetoceros tenuissimus carries an ancient integrated fragment of an extant virus.</title>
        <authorList>
            <person name="Hongo Y."/>
            <person name="Kimura K."/>
            <person name="Takaki Y."/>
            <person name="Yoshida Y."/>
            <person name="Baba S."/>
            <person name="Kobayashi G."/>
            <person name="Nagasaki K."/>
            <person name="Hano T."/>
            <person name="Tomaru Y."/>
        </authorList>
    </citation>
    <scope>NUCLEOTIDE SEQUENCE [LARGE SCALE GENOMIC DNA]</scope>
    <source>
        <strain evidence="5 6">NIES-3715</strain>
    </source>
</reference>
<dbReference type="InterPro" id="IPR027417">
    <property type="entry name" value="P-loop_NTPase"/>
</dbReference>
<dbReference type="GO" id="GO:0005524">
    <property type="term" value="F:ATP binding"/>
    <property type="evidence" value="ECO:0007669"/>
    <property type="project" value="UniProtKB-KW"/>
</dbReference>
<keyword evidence="1" id="KW-0547">Nucleotide-binding</keyword>
<evidence type="ECO:0000256" key="3">
    <source>
        <dbReference type="SAM" id="MobiDB-lite"/>
    </source>
</evidence>
<dbReference type="EMBL" id="BLLK01000074">
    <property type="protein sequence ID" value="GFH61533.1"/>
    <property type="molecule type" value="Genomic_DNA"/>
</dbReference>
<dbReference type="AlphaFoldDB" id="A0AAD3HFX3"/>
<dbReference type="Pfam" id="PF00005">
    <property type="entry name" value="ABC_tran"/>
    <property type="match status" value="1"/>
</dbReference>
<dbReference type="InterPro" id="IPR003593">
    <property type="entry name" value="AAA+_ATPase"/>
</dbReference>
<sequence>MSEFPKPKPLPKVPDYGPNAIEVKGLTFAYDSNPNNVILNDLNLELPTGSRCLLIGANGSGKSTLMRILAGRHLAKAERDIKVLGLNAFRDTKLNFHRAYLDCDWGMRTVAFAGTGVPLMADIPVHKMMERLQQSYPERRDELVEMLGIDLHWRMHQLSDGQRRRVQLLLGLIRPFKVLLLDEITTSLDVCVRQDLLRWLENESQERGATIIYATHIFDGLDDWPTHLTYLTDNGDTGWQGQLEELEYYQQLKLEKHPAKMLAVADHWLRKELERKRAQKRFEKAQGAGAHELDPTNRQGGYASGRNIRTEEKKDEEMSAPLVRKSTLSDMMGNAGVMHKHREGV</sequence>
<dbReference type="PANTHER" id="PTHR43158">
    <property type="entry name" value="SKFA PEPTIDE EXPORT ATP-BINDING PROTEIN SKFE"/>
    <property type="match status" value="1"/>
</dbReference>
<evidence type="ECO:0000256" key="1">
    <source>
        <dbReference type="ARBA" id="ARBA00022741"/>
    </source>
</evidence>
<dbReference type="InterPro" id="IPR003439">
    <property type="entry name" value="ABC_transporter-like_ATP-bd"/>
</dbReference>
<feature type="region of interest" description="Disordered" evidence="3">
    <location>
        <begin position="280"/>
        <end position="345"/>
    </location>
</feature>
<dbReference type="SUPFAM" id="SSF52540">
    <property type="entry name" value="P-loop containing nucleoside triphosphate hydrolases"/>
    <property type="match status" value="1"/>
</dbReference>
<keyword evidence="6" id="KW-1185">Reference proteome</keyword>
<organism evidence="5 6">
    <name type="scientific">Chaetoceros tenuissimus</name>
    <dbReference type="NCBI Taxonomy" id="426638"/>
    <lineage>
        <taxon>Eukaryota</taxon>
        <taxon>Sar</taxon>
        <taxon>Stramenopiles</taxon>
        <taxon>Ochrophyta</taxon>
        <taxon>Bacillariophyta</taxon>
        <taxon>Coscinodiscophyceae</taxon>
        <taxon>Chaetocerotophycidae</taxon>
        <taxon>Chaetocerotales</taxon>
        <taxon>Chaetocerotaceae</taxon>
        <taxon>Chaetoceros</taxon>
    </lineage>
</organism>
<protein>
    <recommendedName>
        <fullName evidence="4">ABC transporter domain-containing protein</fullName>
    </recommendedName>
</protein>
<evidence type="ECO:0000313" key="6">
    <source>
        <dbReference type="Proteomes" id="UP001054902"/>
    </source>
</evidence>
<feature type="compositionally biased region" description="Basic and acidic residues" evidence="3">
    <location>
        <begin position="308"/>
        <end position="317"/>
    </location>
</feature>
<dbReference type="SMART" id="SM00382">
    <property type="entry name" value="AAA"/>
    <property type="match status" value="1"/>
</dbReference>
<dbReference type="GO" id="GO:0016887">
    <property type="term" value="F:ATP hydrolysis activity"/>
    <property type="evidence" value="ECO:0007669"/>
    <property type="project" value="InterPro"/>
</dbReference>
<comment type="caution">
    <text evidence="5">The sequence shown here is derived from an EMBL/GenBank/DDBJ whole genome shotgun (WGS) entry which is preliminary data.</text>
</comment>
<dbReference type="Gene3D" id="3.40.50.300">
    <property type="entry name" value="P-loop containing nucleotide triphosphate hydrolases"/>
    <property type="match status" value="1"/>
</dbReference>
<dbReference type="Proteomes" id="UP001054902">
    <property type="component" value="Unassembled WGS sequence"/>
</dbReference>
<evidence type="ECO:0000256" key="2">
    <source>
        <dbReference type="ARBA" id="ARBA00022840"/>
    </source>
</evidence>
<evidence type="ECO:0000259" key="4">
    <source>
        <dbReference type="PROSITE" id="PS50893"/>
    </source>
</evidence>
<feature type="domain" description="ABC transporter" evidence="4">
    <location>
        <begin position="21"/>
        <end position="265"/>
    </location>
</feature>
<dbReference type="PANTHER" id="PTHR43158:SF2">
    <property type="entry name" value="SKFA PEPTIDE EXPORT ATP-BINDING PROTEIN SKFE"/>
    <property type="match status" value="1"/>
</dbReference>
<proteinExistence type="predicted"/>
<gene>
    <name evidence="5" type="ORF">CTEN210_18009</name>
</gene>
<evidence type="ECO:0000313" key="5">
    <source>
        <dbReference type="EMBL" id="GFH61533.1"/>
    </source>
</evidence>
<keyword evidence="2" id="KW-0067">ATP-binding</keyword>